<accession>A0A8S9P7J2</accession>
<name>A0A8S9P7J2_BRACR</name>
<organism evidence="2 3">
    <name type="scientific">Brassica cretica</name>
    <name type="common">Mustard</name>
    <dbReference type="NCBI Taxonomy" id="69181"/>
    <lineage>
        <taxon>Eukaryota</taxon>
        <taxon>Viridiplantae</taxon>
        <taxon>Streptophyta</taxon>
        <taxon>Embryophyta</taxon>
        <taxon>Tracheophyta</taxon>
        <taxon>Spermatophyta</taxon>
        <taxon>Magnoliopsida</taxon>
        <taxon>eudicotyledons</taxon>
        <taxon>Gunneridae</taxon>
        <taxon>Pentapetalae</taxon>
        <taxon>rosids</taxon>
        <taxon>malvids</taxon>
        <taxon>Brassicales</taxon>
        <taxon>Brassicaceae</taxon>
        <taxon>Brassiceae</taxon>
        <taxon>Brassica</taxon>
    </lineage>
</organism>
<comment type="caution">
    <text evidence="2">The sequence shown here is derived from an EMBL/GenBank/DDBJ whole genome shotgun (WGS) entry which is preliminary data.</text>
</comment>
<sequence length="146" mass="16440">MSDGRCRSTEDECLRFIMVSEYRLTGLVSGSTVVDRNRSMNRLGLQVGCDQMGFLGASLSIDLQAMSQLFHLGERMDDLASLKADLAELTSQLREEKDNVLAKEKEIKTLKLKVRNQDEAGSLAAAENISLRERLEQREEEVCDLR</sequence>
<feature type="coiled-coil region" evidence="1">
    <location>
        <begin position="79"/>
        <end position="113"/>
    </location>
</feature>
<evidence type="ECO:0000313" key="2">
    <source>
        <dbReference type="EMBL" id="KAF3509167.1"/>
    </source>
</evidence>
<gene>
    <name evidence="2" type="ORF">F2Q69_00006895</name>
</gene>
<evidence type="ECO:0000256" key="1">
    <source>
        <dbReference type="SAM" id="Coils"/>
    </source>
</evidence>
<dbReference type="EMBL" id="QGKX02001521">
    <property type="protein sequence ID" value="KAF3509167.1"/>
    <property type="molecule type" value="Genomic_DNA"/>
</dbReference>
<dbReference type="Proteomes" id="UP000712600">
    <property type="component" value="Unassembled WGS sequence"/>
</dbReference>
<proteinExistence type="predicted"/>
<protein>
    <submittedName>
        <fullName evidence="2">Uncharacterized protein</fullName>
    </submittedName>
</protein>
<evidence type="ECO:0000313" key="3">
    <source>
        <dbReference type="Proteomes" id="UP000712600"/>
    </source>
</evidence>
<reference evidence="2" key="1">
    <citation type="submission" date="2019-12" db="EMBL/GenBank/DDBJ databases">
        <title>Genome sequencing and annotation of Brassica cretica.</title>
        <authorList>
            <person name="Studholme D.J."/>
            <person name="Sarris P."/>
        </authorList>
    </citation>
    <scope>NUCLEOTIDE SEQUENCE</scope>
    <source>
        <strain evidence="2">PFS-109/04</strain>
        <tissue evidence="2">Leaf</tissue>
    </source>
</reference>
<dbReference type="AlphaFoldDB" id="A0A8S9P7J2"/>
<keyword evidence="1" id="KW-0175">Coiled coil</keyword>